<evidence type="ECO:0000259" key="7">
    <source>
        <dbReference type="Pfam" id="PF08292"/>
    </source>
</evidence>
<feature type="domain" description="RNA polymerase III subunit Rpc25" evidence="7">
    <location>
        <begin position="83"/>
        <end position="194"/>
    </location>
</feature>
<evidence type="ECO:0000256" key="5">
    <source>
        <dbReference type="ARBA" id="ARBA00023242"/>
    </source>
</evidence>
<dbReference type="PANTHER" id="PTHR12709">
    <property type="entry name" value="DNA-DIRECTED RNA POLYMERASE II, III"/>
    <property type="match status" value="1"/>
</dbReference>
<name>A0A0N4Z0I0_PARTI</name>
<dbReference type="InterPro" id="IPR036898">
    <property type="entry name" value="RNA_pol_Rpb7-like_N_sf"/>
</dbReference>
<dbReference type="PANTHER" id="PTHR12709:SF1">
    <property type="entry name" value="DNA-DIRECTED RNA POLYMERASE III SUBUNIT RPC8"/>
    <property type="match status" value="1"/>
</dbReference>
<dbReference type="WBParaSite" id="PTRK_0000021000.1">
    <property type="protein sequence ID" value="PTRK_0000021000.1"/>
    <property type="gene ID" value="PTRK_0000021000"/>
</dbReference>
<dbReference type="Pfam" id="PF08292">
    <property type="entry name" value="RNA_pol_Rbc25"/>
    <property type="match status" value="1"/>
</dbReference>
<sequence length="199" mass="22626">MFFSRLFKDTIKIESRELSQDFTTVLIRNINKKYGGKTIQKVGICLSFESFTKVGDTYILPGDGNLFTPVEFLFTVWRPIINEVIQGVIQKSEPTGLTVSLNFFSDIFIPKDKLPKVSKFCTNQNAWYWAYCDEEGNEAAQLYMDKGKVIKFKVVETIWNDIPVGIEDEKLSTEAPMKVVGTIADTGLGVISWWLPSEE</sequence>
<evidence type="ECO:0000256" key="3">
    <source>
        <dbReference type="ARBA" id="ARBA00022478"/>
    </source>
</evidence>
<organism evidence="8 9">
    <name type="scientific">Parastrongyloides trichosuri</name>
    <name type="common">Possum-specific nematode worm</name>
    <dbReference type="NCBI Taxonomy" id="131310"/>
    <lineage>
        <taxon>Eukaryota</taxon>
        <taxon>Metazoa</taxon>
        <taxon>Ecdysozoa</taxon>
        <taxon>Nematoda</taxon>
        <taxon>Chromadorea</taxon>
        <taxon>Rhabditida</taxon>
        <taxon>Tylenchina</taxon>
        <taxon>Panagrolaimomorpha</taxon>
        <taxon>Strongyloidoidea</taxon>
        <taxon>Strongyloididae</taxon>
        <taxon>Parastrongyloides</taxon>
    </lineage>
</organism>
<keyword evidence="5" id="KW-0539">Nucleus</keyword>
<dbReference type="InterPro" id="IPR012340">
    <property type="entry name" value="NA-bd_OB-fold"/>
</dbReference>
<keyword evidence="8" id="KW-1185">Reference proteome</keyword>
<protein>
    <submittedName>
        <fullName evidence="9">DNA-directed RNA polymerase III subunit RPC8</fullName>
    </submittedName>
</protein>
<dbReference type="STRING" id="131310.A0A0N4Z0I0"/>
<evidence type="ECO:0000256" key="2">
    <source>
        <dbReference type="ARBA" id="ARBA00009307"/>
    </source>
</evidence>
<dbReference type="Pfam" id="PF03876">
    <property type="entry name" value="SHS2_Rpb7-N"/>
    <property type="match status" value="1"/>
</dbReference>
<accession>A0A0N4Z0I0</accession>
<evidence type="ECO:0000259" key="6">
    <source>
        <dbReference type="Pfam" id="PF03876"/>
    </source>
</evidence>
<keyword evidence="4" id="KW-0804">Transcription</keyword>
<evidence type="ECO:0000313" key="8">
    <source>
        <dbReference type="Proteomes" id="UP000038045"/>
    </source>
</evidence>
<comment type="subcellular location">
    <subcellularLocation>
        <location evidence="1">Nucleus</location>
    </subcellularLocation>
</comment>
<dbReference type="AlphaFoldDB" id="A0A0N4Z0I0"/>
<dbReference type="SUPFAM" id="SSF50249">
    <property type="entry name" value="Nucleic acid-binding proteins"/>
    <property type="match status" value="1"/>
</dbReference>
<dbReference type="GO" id="GO:0006384">
    <property type="term" value="P:transcription initiation at RNA polymerase III promoter"/>
    <property type="evidence" value="ECO:0007669"/>
    <property type="project" value="TreeGrafter"/>
</dbReference>
<reference evidence="9" key="1">
    <citation type="submission" date="2017-02" db="UniProtKB">
        <authorList>
            <consortium name="WormBaseParasite"/>
        </authorList>
    </citation>
    <scope>IDENTIFICATION</scope>
</reference>
<dbReference type="GO" id="GO:0005666">
    <property type="term" value="C:RNA polymerase III complex"/>
    <property type="evidence" value="ECO:0007669"/>
    <property type="project" value="TreeGrafter"/>
</dbReference>
<proteinExistence type="inferred from homology"/>
<comment type="similarity">
    <text evidence="2">Belongs to the eukaryotic RPB7/RPC8 RNA polymerase subunit family.</text>
</comment>
<dbReference type="InterPro" id="IPR005576">
    <property type="entry name" value="Rpb7-like_N"/>
</dbReference>
<dbReference type="SUPFAM" id="SSF88798">
    <property type="entry name" value="N-terminal, heterodimerisation domain of RBP7 (RpoE)"/>
    <property type="match status" value="1"/>
</dbReference>
<evidence type="ECO:0000256" key="1">
    <source>
        <dbReference type="ARBA" id="ARBA00004123"/>
    </source>
</evidence>
<dbReference type="InterPro" id="IPR013238">
    <property type="entry name" value="RNA_pol_III_Rbc25"/>
</dbReference>
<evidence type="ECO:0000313" key="9">
    <source>
        <dbReference type="WBParaSite" id="PTRK_0000021000.1"/>
    </source>
</evidence>
<feature type="domain" description="RNA polymerase Rpb7-like N-terminal" evidence="6">
    <location>
        <begin position="8"/>
        <end position="64"/>
    </location>
</feature>
<dbReference type="Gene3D" id="3.30.1490.120">
    <property type="entry name" value="RNA polymerase Rpb7-like, N-terminal domain"/>
    <property type="match status" value="1"/>
</dbReference>
<dbReference type="InterPro" id="IPR045113">
    <property type="entry name" value="Rpb7-like"/>
</dbReference>
<evidence type="ECO:0000256" key="4">
    <source>
        <dbReference type="ARBA" id="ARBA00023163"/>
    </source>
</evidence>
<dbReference type="Proteomes" id="UP000038045">
    <property type="component" value="Unplaced"/>
</dbReference>
<keyword evidence="3" id="KW-0240">DNA-directed RNA polymerase</keyword>
<dbReference type="Gene3D" id="2.40.50.140">
    <property type="entry name" value="Nucleic acid-binding proteins"/>
    <property type="match status" value="1"/>
</dbReference>